<dbReference type="Pfam" id="PF01740">
    <property type="entry name" value="STAS"/>
    <property type="match status" value="1"/>
</dbReference>
<evidence type="ECO:0000313" key="2">
    <source>
        <dbReference type="EMBL" id="VAX03922.1"/>
    </source>
</evidence>
<evidence type="ECO:0000259" key="1">
    <source>
        <dbReference type="PROSITE" id="PS50801"/>
    </source>
</evidence>
<organism evidence="2">
    <name type="scientific">hydrothermal vent metagenome</name>
    <dbReference type="NCBI Taxonomy" id="652676"/>
    <lineage>
        <taxon>unclassified sequences</taxon>
        <taxon>metagenomes</taxon>
        <taxon>ecological metagenomes</taxon>
    </lineage>
</organism>
<protein>
    <recommendedName>
        <fullName evidence="1">STAS domain-containing protein</fullName>
    </recommendedName>
</protein>
<proteinExistence type="predicted"/>
<sequence>MGITTQLSEQGDQLNIVIAGRFDFSLHAEFRDAYRNLPSDTKFIIDLSQTIFMDSSAMGMLLLLREFAGEESADIHLLNCSQEVRKVLSISNLDKMFSLV</sequence>
<accession>A0A3B1AJM1</accession>
<dbReference type="EMBL" id="UOFU01000355">
    <property type="protein sequence ID" value="VAX03922.1"/>
    <property type="molecule type" value="Genomic_DNA"/>
</dbReference>
<dbReference type="CDD" id="cd07043">
    <property type="entry name" value="STAS_anti-anti-sigma_factors"/>
    <property type="match status" value="1"/>
</dbReference>
<name>A0A3B1AJM1_9ZZZZ</name>
<dbReference type="AlphaFoldDB" id="A0A3B1AJM1"/>
<dbReference type="InterPro" id="IPR036513">
    <property type="entry name" value="STAS_dom_sf"/>
</dbReference>
<dbReference type="PROSITE" id="PS50801">
    <property type="entry name" value="STAS"/>
    <property type="match status" value="1"/>
</dbReference>
<dbReference type="PANTHER" id="PTHR33495:SF15">
    <property type="entry name" value="STAS DOMAIN-CONTAINING PROTEIN"/>
    <property type="match status" value="1"/>
</dbReference>
<dbReference type="Gene3D" id="3.30.750.24">
    <property type="entry name" value="STAS domain"/>
    <property type="match status" value="1"/>
</dbReference>
<dbReference type="PANTHER" id="PTHR33495">
    <property type="entry name" value="ANTI-SIGMA FACTOR ANTAGONIST TM_1081-RELATED-RELATED"/>
    <property type="match status" value="1"/>
</dbReference>
<dbReference type="SUPFAM" id="SSF52091">
    <property type="entry name" value="SpoIIaa-like"/>
    <property type="match status" value="1"/>
</dbReference>
<feature type="domain" description="STAS" evidence="1">
    <location>
        <begin position="3"/>
        <end position="100"/>
    </location>
</feature>
<gene>
    <name evidence="2" type="ORF">MNBD_GAMMA20-79</name>
</gene>
<reference evidence="2" key="1">
    <citation type="submission" date="2018-06" db="EMBL/GenBank/DDBJ databases">
        <authorList>
            <person name="Zhirakovskaya E."/>
        </authorList>
    </citation>
    <scope>NUCLEOTIDE SEQUENCE</scope>
</reference>
<dbReference type="InterPro" id="IPR002645">
    <property type="entry name" value="STAS_dom"/>
</dbReference>
<dbReference type="GO" id="GO:0043856">
    <property type="term" value="F:anti-sigma factor antagonist activity"/>
    <property type="evidence" value="ECO:0007669"/>
    <property type="project" value="TreeGrafter"/>
</dbReference>